<dbReference type="PANTHER" id="PTHR48050">
    <property type="entry name" value="STEROL 3-BETA-GLUCOSYLTRANSFERASE"/>
    <property type="match status" value="1"/>
</dbReference>
<dbReference type="GO" id="GO:0016758">
    <property type="term" value="F:hexosyltransferase activity"/>
    <property type="evidence" value="ECO:0007669"/>
    <property type="project" value="UniProtKB-ARBA"/>
</dbReference>
<keyword evidence="3" id="KW-1185">Reference proteome</keyword>
<dbReference type="InterPro" id="IPR010610">
    <property type="entry name" value="EryCIII-like_C"/>
</dbReference>
<dbReference type="GO" id="GO:0017000">
    <property type="term" value="P:antibiotic biosynthetic process"/>
    <property type="evidence" value="ECO:0007669"/>
    <property type="project" value="UniProtKB-ARBA"/>
</dbReference>
<dbReference type="GO" id="GO:0008194">
    <property type="term" value="F:UDP-glycosyltransferase activity"/>
    <property type="evidence" value="ECO:0007669"/>
    <property type="project" value="InterPro"/>
</dbReference>
<dbReference type="RefSeq" id="WP_202094618.1">
    <property type="nucleotide sequence ID" value="NZ_CP061035.1"/>
</dbReference>
<dbReference type="EMBL" id="CP061035">
    <property type="protein sequence ID" value="QQV77761.1"/>
    <property type="molecule type" value="Genomic_DNA"/>
</dbReference>
<protein>
    <submittedName>
        <fullName evidence="2">Glycosyltransferase family 1 protein</fullName>
    </submittedName>
</protein>
<dbReference type="PANTHER" id="PTHR48050:SF13">
    <property type="entry name" value="STEROL 3-BETA-GLUCOSYLTRANSFERASE UGT80A2"/>
    <property type="match status" value="1"/>
</dbReference>
<dbReference type="SUPFAM" id="SSF53756">
    <property type="entry name" value="UDP-Glycosyltransferase/glycogen phosphorylase"/>
    <property type="match status" value="1"/>
</dbReference>
<dbReference type="Pfam" id="PF06722">
    <property type="entry name" value="EryCIII-like_C"/>
    <property type="match status" value="1"/>
</dbReference>
<proteinExistence type="predicted"/>
<dbReference type="AlphaFoldDB" id="A0A974NVQ0"/>
<dbReference type="InterPro" id="IPR050426">
    <property type="entry name" value="Glycosyltransferase_28"/>
</dbReference>
<evidence type="ECO:0000313" key="2">
    <source>
        <dbReference type="EMBL" id="QQV77761.1"/>
    </source>
</evidence>
<dbReference type="CDD" id="cd03784">
    <property type="entry name" value="GT1_Gtf-like"/>
    <property type="match status" value="1"/>
</dbReference>
<evidence type="ECO:0000259" key="1">
    <source>
        <dbReference type="Pfam" id="PF06722"/>
    </source>
</evidence>
<name>A0A974NVQ0_9SPHN</name>
<gene>
    <name evidence="2" type="ORF">H5J25_03000</name>
</gene>
<accession>A0A974NVQ0</accession>
<evidence type="ECO:0000313" key="3">
    <source>
        <dbReference type="Proteomes" id="UP000595894"/>
    </source>
</evidence>
<dbReference type="Gene3D" id="3.40.50.2000">
    <property type="entry name" value="Glycogen Phosphorylase B"/>
    <property type="match status" value="2"/>
</dbReference>
<feature type="domain" description="Erythromycin biosynthesis protein CIII-like C-terminal" evidence="1">
    <location>
        <begin position="290"/>
        <end position="396"/>
    </location>
</feature>
<dbReference type="KEGG" id="sari:H5J25_03000"/>
<reference evidence="3" key="1">
    <citation type="submission" date="2020-09" db="EMBL/GenBank/DDBJ databases">
        <title>Sphingomonas sp., a new species isolated from pork steak.</title>
        <authorList>
            <person name="Heidler von Heilborn D."/>
        </authorList>
    </citation>
    <scope>NUCLEOTIDE SEQUENCE [LARGE SCALE GENOMIC DNA]</scope>
</reference>
<sequence>MTAGRRHFAIIAPPTLGHLNPLQALGSELIDLGHRVTFVHEADVAPLVRDPRAGFEPLTRTADGGQRLDRYNAVLAKATGPIGLTRMIRATAAMSERLLDHGAAALERVGADAVIADSAEPAGELLAQHMGLPCVVSVTGLPLLGEADIPPPYLGWRYRADAIGRFRNRGGYMVSERLMRPALRVTERYRKGWNLEAHRSDVRLRIAQCPERLDYPRSALPRNFSYGGPWRQPSSREVDLPIDGRPLIFCSLGTLQGSRLSLFATMAGACAAIGARAVIGHAGGLSPAAAAALPGDPLVRDFWPQQAVLRRCAAAILHGGFNTVLDALAAGIPIVALPIAFEQPGTAARIARLGAGEILSPRSLSEARLARALDRILSEPAYRRAASRLSVDIHAAGGAAHAAQTIDAAIM</sequence>
<organism evidence="2 3">
    <name type="scientific">Sphingomonas aliaeris</name>
    <dbReference type="NCBI Taxonomy" id="2759526"/>
    <lineage>
        <taxon>Bacteria</taxon>
        <taxon>Pseudomonadati</taxon>
        <taxon>Pseudomonadota</taxon>
        <taxon>Alphaproteobacteria</taxon>
        <taxon>Sphingomonadales</taxon>
        <taxon>Sphingomonadaceae</taxon>
        <taxon>Sphingomonas</taxon>
    </lineage>
</organism>
<dbReference type="Proteomes" id="UP000595894">
    <property type="component" value="Chromosome"/>
</dbReference>
<dbReference type="InterPro" id="IPR002213">
    <property type="entry name" value="UDP_glucos_trans"/>
</dbReference>